<evidence type="ECO:0000313" key="2">
    <source>
        <dbReference type="EMBL" id="PTB77493.1"/>
    </source>
</evidence>
<protein>
    <submittedName>
        <fullName evidence="2">Uncharacterized protein</fullName>
    </submittedName>
</protein>
<organism evidence="2 3">
    <name type="scientific">Trichoderma longibrachiatum ATCC 18648</name>
    <dbReference type="NCBI Taxonomy" id="983965"/>
    <lineage>
        <taxon>Eukaryota</taxon>
        <taxon>Fungi</taxon>
        <taxon>Dikarya</taxon>
        <taxon>Ascomycota</taxon>
        <taxon>Pezizomycotina</taxon>
        <taxon>Sordariomycetes</taxon>
        <taxon>Hypocreomycetidae</taxon>
        <taxon>Hypocreales</taxon>
        <taxon>Hypocreaceae</taxon>
        <taxon>Trichoderma</taxon>
    </lineage>
</organism>
<proteinExistence type="predicted"/>
<dbReference type="Proteomes" id="UP000240760">
    <property type="component" value="Unassembled WGS sequence"/>
</dbReference>
<evidence type="ECO:0000256" key="1">
    <source>
        <dbReference type="SAM" id="MobiDB-lite"/>
    </source>
</evidence>
<name>A0A2T4C7H8_TRILO</name>
<evidence type="ECO:0000313" key="3">
    <source>
        <dbReference type="Proteomes" id="UP000240760"/>
    </source>
</evidence>
<reference evidence="2 3" key="1">
    <citation type="submission" date="2016-07" db="EMBL/GenBank/DDBJ databases">
        <title>Multiple horizontal gene transfer events from other fungi enriched the ability of initially mycotrophic Trichoderma (Ascomycota) to feed on dead plant biomass.</title>
        <authorList>
            <consortium name="DOE Joint Genome Institute"/>
            <person name="Aerts A."/>
            <person name="Atanasova L."/>
            <person name="Chenthamara K."/>
            <person name="Zhang J."/>
            <person name="Grujic M."/>
            <person name="Henrissat B."/>
            <person name="Kuo A."/>
            <person name="Salamov A."/>
            <person name="Lipzen A."/>
            <person name="Labutti K."/>
            <person name="Barry K."/>
            <person name="Miao Y."/>
            <person name="Rahimi M.J."/>
            <person name="Shen Q."/>
            <person name="Grigoriev I.V."/>
            <person name="Kubicek C.P."/>
            <person name="Druzhinina I.S."/>
        </authorList>
    </citation>
    <scope>NUCLEOTIDE SEQUENCE [LARGE SCALE GENOMIC DNA]</scope>
    <source>
        <strain evidence="2 3">ATCC 18648</strain>
    </source>
</reference>
<gene>
    <name evidence="2" type="ORF">M440DRAFT_281759</name>
</gene>
<dbReference type="EMBL" id="KZ679130">
    <property type="protein sequence ID" value="PTB77493.1"/>
    <property type="molecule type" value="Genomic_DNA"/>
</dbReference>
<feature type="region of interest" description="Disordered" evidence="1">
    <location>
        <begin position="37"/>
        <end position="78"/>
    </location>
</feature>
<accession>A0A2T4C7H8</accession>
<keyword evidence="3" id="KW-1185">Reference proteome</keyword>
<sequence>MYVQKREPRIAWLCKANDLVAVLFCSKKSNGFLVERRTPKKQRKKKGVVGSDPRRQKYEYSGLPQTLPHNTQGRDAKETRNSLRFCFCAQKPEQRRSRSVSRRLTRTRTCGLGKRFGDQGEGTNRRFHRANWNWRRRGLCRAFCVRDGAKGRCGRW</sequence>
<feature type="compositionally biased region" description="Basic residues" evidence="1">
    <location>
        <begin position="38"/>
        <end position="47"/>
    </location>
</feature>
<dbReference type="AlphaFoldDB" id="A0A2T4C7H8"/>